<evidence type="ECO:0000313" key="4">
    <source>
        <dbReference type="RefSeq" id="XP_033574078.1"/>
    </source>
</evidence>
<dbReference type="EMBL" id="MU003705">
    <property type="protein sequence ID" value="KAF2807114.1"/>
    <property type="molecule type" value="Genomic_DNA"/>
</dbReference>
<feature type="region of interest" description="Disordered" evidence="1">
    <location>
        <begin position="120"/>
        <end position="154"/>
    </location>
</feature>
<evidence type="ECO:0000313" key="3">
    <source>
        <dbReference type="Proteomes" id="UP000504636"/>
    </source>
</evidence>
<dbReference type="Proteomes" id="UP000504636">
    <property type="component" value="Unplaced"/>
</dbReference>
<dbReference type="AlphaFoldDB" id="A0A6A6YGH5"/>
<protein>
    <recommendedName>
        <fullName evidence="5">BZIP domain-containing protein</fullName>
    </recommendedName>
</protein>
<dbReference type="GO" id="GO:0003700">
    <property type="term" value="F:DNA-binding transcription factor activity"/>
    <property type="evidence" value="ECO:0007669"/>
    <property type="project" value="InterPro"/>
</dbReference>
<feature type="compositionally biased region" description="Basic and acidic residues" evidence="1">
    <location>
        <begin position="142"/>
        <end position="154"/>
    </location>
</feature>
<proteinExistence type="predicted"/>
<accession>A0A6A6YGH5</accession>
<dbReference type="RefSeq" id="XP_033574078.1">
    <property type="nucleotide sequence ID" value="XM_033728253.1"/>
</dbReference>
<sequence>MNHKNGSRGRVEERQPKKHKPKRKVSELDEIAAKRRRTQACRAQRAFRQRKEDTITSLNAQIAGLNKTIEGLNACFLTLTDELVASGWLEHNPQVTKAVQRAIERFITIVRVSHVPQEDDQTVSDCHSSGSMTTGSLAPEISLDRPHDTGTSEREETVVQSVRNAAPWEAANQPSDFQSFPCELVPAHNNTVNFMSQLRIPGSMDPPNPTFAQRLHFQAIRAGLRLVCTAEDRSMEFYRVFNRVLDFHTREGLRALLNKILNDNFNQLLQPPLESDVDRSWSGGLSCAWLNASDVARYFRTIGMDFDGSQGIVTVKMHPGSFLARLLNAQGLPATGLITLCGDGLEESPHQQPPHDLACLSSTAHHYFTATAQDASCFGIFANNIAYTTRSHNTSHISIDVSRLIHEIVLRTRCLDRYPAFNRNDLDDALARAVIETHKLK</sequence>
<dbReference type="PANTHER" id="PTHR40618">
    <property type="entry name" value="B-ZIP TRANSCRIPTION FACTOR (EUROFUNG)-RELATED"/>
    <property type="match status" value="1"/>
</dbReference>
<dbReference type="InterPro" id="IPR046347">
    <property type="entry name" value="bZIP_sf"/>
</dbReference>
<evidence type="ECO:0008006" key="5">
    <source>
        <dbReference type="Google" id="ProtNLM"/>
    </source>
</evidence>
<name>A0A6A6YGH5_9PEZI</name>
<feature type="region of interest" description="Disordered" evidence="1">
    <location>
        <begin position="1"/>
        <end position="29"/>
    </location>
</feature>
<evidence type="ECO:0000313" key="2">
    <source>
        <dbReference type="EMBL" id="KAF2807114.1"/>
    </source>
</evidence>
<dbReference type="GeneID" id="54469146"/>
<dbReference type="SUPFAM" id="SSF57959">
    <property type="entry name" value="Leucine zipper domain"/>
    <property type="match status" value="1"/>
</dbReference>
<reference evidence="4" key="3">
    <citation type="submission" date="2025-04" db="UniProtKB">
        <authorList>
            <consortium name="RefSeq"/>
        </authorList>
    </citation>
    <scope>IDENTIFICATION</scope>
    <source>
        <strain evidence="4">CBS 304.34</strain>
    </source>
</reference>
<dbReference type="CDD" id="cd14688">
    <property type="entry name" value="bZIP_YAP"/>
    <property type="match status" value="1"/>
</dbReference>
<dbReference type="PANTHER" id="PTHR40618:SF1">
    <property type="entry name" value="B-ZIP TRANSCRIPTION FACTOR (EUROFUNG)"/>
    <property type="match status" value="1"/>
</dbReference>
<reference evidence="4" key="2">
    <citation type="submission" date="2020-04" db="EMBL/GenBank/DDBJ databases">
        <authorList>
            <consortium name="NCBI Genome Project"/>
        </authorList>
    </citation>
    <scope>NUCLEOTIDE SEQUENCE</scope>
    <source>
        <strain evidence="4">CBS 304.34</strain>
    </source>
</reference>
<dbReference type="OrthoDB" id="3555317at2759"/>
<organism evidence="2">
    <name type="scientific">Mytilinidion resinicola</name>
    <dbReference type="NCBI Taxonomy" id="574789"/>
    <lineage>
        <taxon>Eukaryota</taxon>
        <taxon>Fungi</taxon>
        <taxon>Dikarya</taxon>
        <taxon>Ascomycota</taxon>
        <taxon>Pezizomycotina</taxon>
        <taxon>Dothideomycetes</taxon>
        <taxon>Pleosporomycetidae</taxon>
        <taxon>Mytilinidiales</taxon>
        <taxon>Mytilinidiaceae</taxon>
        <taxon>Mytilinidion</taxon>
    </lineage>
</organism>
<gene>
    <name evidence="2 4" type="ORF">BDZ99DRAFT_573011</name>
</gene>
<evidence type="ECO:0000256" key="1">
    <source>
        <dbReference type="SAM" id="MobiDB-lite"/>
    </source>
</evidence>
<dbReference type="Gene3D" id="1.20.5.170">
    <property type="match status" value="1"/>
</dbReference>
<feature type="compositionally biased region" description="Polar residues" evidence="1">
    <location>
        <begin position="123"/>
        <end position="136"/>
    </location>
</feature>
<keyword evidence="3" id="KW-1185">Reference proteome</keyword>
<reference evidence="2 4" key="1">
    <citation type="journal article" date="2020" name="Stud. Mycol.">
        <title>101 Dothideomycetes genomes: a test case for predicting lifestyles and emergence of pathogens.</title>
        <authorList>
            <person name="Haridas S."/>
            <person name="Albert R."/>
            <person name="Binder M."/>
            <person name="Bloem J."/>
            <person name="Labutti K."/>
            <person name="Salamov A."/>
            <person name="Andreopoulos B."/>
            <person name="Baker S."/>
            <person name="Barry K."/>
            <person name="Bills G."/>
            <person name="Bluhm B."/>
            <person name="Cannon C."/>
            <person name="Castanera R."/>
            <person name="Culley D."/>
            <person name="Daum C."/>
            <person name="Ezra D."/>
            <person name="Gonzalez J."/>
            <person name="Henrissat B."/>
            <person name="Kuo A."/>
            <person name="Liang C."/>
            <person name="Lipzen A."/>
            <person name="Lutzoni F."/>
            <person name="Magnuson J."/>
            <person name="Mondo S."/>
            <person name="Nolan M."/>
            <person name="Ohm R."/>
            <person name="Pangilinan J."/>
            <person name="Park H.-J."/>
            <person name="Ramirez L."/>
            <person name="Alfaro M."/>
            <person name="Sun H."/>
            <person name="Tritt A."/>
            <person name="Yoshinaga Y."/>
            <person name="Zwiers L.-H."/>
            <person name="Turgeon B."/>
            <person name="Goodwin S."/>
            <person name="Spatafora J."/>
            <person name="Crous P."/>
            <person name="Grigoriev I."/>
        </authorList>
    </citation>
    <scope>NUCLEOTIDE SEQUENCE</scope>
    <source>
        <strain evidence="2 4">CBS 304.34</strain>
    </source>
</reference>